<feature type="signal peptide" evidence="1">
    <location>
        <begin position="1"/>
        <end position="21"/>
    </location>
</feature>
<organism evidence="2">
    <name type="scientific">Ixodes ricinus</name>
    <name type="common">Common tick</name>
    <name type="synonym">Acarus ricinus</name>
    <dbReference type="NCBI Taxonomy" id="34613"/>
    <lineage>
        <taxon>Eukaryota</taxon>
        <taxon>Metazoa</taxon>
        <taxon>Ecdysozoa</taxon>
        <taxon>Arthropoda</taxon>
        <taxon>Chelicerata</taxon>
        <taxon>Arachnida</taxon>
        <taxon>Acari</taxon>
        <taxon>Parasitiformes</taxon>
        <taxon>Ixodida</taxon>
        <taxon>Ixodoidea</taxon>
        <taxon>Ixodidae</taxon>
        <taxon>Ixodinae</taxon>
        <taxon>Ixodes</taxon>
    </lineage>
</organism>
<accession>A0A0K8R633</accession>
<name>A0A0K8R633_IXORI</name>
<evidence type="ECO:0000256" key="1">
    <source>
        <dbReference type="SAM" id="SignalP"/>
    </source>
</evidence>
<dbReference type="AlphaFoldDB" id="A0A0K8R633"/>
<evidence type="ECO:0000313" key="2">
    <source>
        <dbReference type="EMBL" id="JAA65949.1"/>
    </source>
</evidence>
<reference evidence="2" key="1">
    <citation type="submission" date="2012-12" db="EMBL/GenBank/DDBJ databases">
        <title>Identification and characterization of a phenylalanine ammonia-lyase gene family in Isatis indigotica Fort.</title>
        <authorList>
            <person name="Liu Q."/>
            <person name="Chen J."/>
            <person name="Zhou X."/>
            <person name="Di P."/>
            <person name="Xiao Y."/>
            <person name="Xuan H."/>
            <person name="Zhang L."/>
            <person name="Chen W."/>
        </authorList>
    </citation>
    <scope>NUCLEOTIDE SEQUENCE</scope>
    <source>
        <tissue evidence="2">Salivary gland</tissue>
    </source>
</reference>
<feature type="chain" id="PRO_5005515833" evidence="1">
    <location>
        <begin position="22"/>
        <end position="115"/>
    </location>
</feature>
<sequence>MQLVVYAVMLILPSLQSGGFAFGTEIHDDCMDIIDRAGEMNCGLVGSGDIQDYDPESCRVRCTGGATPKLPRGVCSSDGVNCTSIVREGLRNWEQEMRSILHKILAKWCQNYLKK</sequence>
<dbReference type="EMBL" id="GADI01007859">
    <property type="protein sequence ID" value="JAA65949.1"/>
    <property type="molecule type" value="mRNA"/>
</dbReference>
<keyword evidence="1" id="KW-0732">Signal</keyword>
<proteinExistence type="evidence at transcript level"/>
<protein>
    <submittedName>
        <fullName evidence="2">Putative ixodes 10 kDa peptide protein</fullName>
    </submittedName>
</protein>